<proteinExistence type="predicted"/>
<dbReference type="RefSeq" id="WP_344663041.1">
    <property type="nucleotide sequence ID" value="NZ_BAAAQM010000093.1"/>
</dbReference>
<gene>
    <name evidence="1" type="ORF">GCM10009838_86310</name>
</gene>
<name>A0ABN2TEJ2_9ACTN</name>
<organism evidence="1 2">
    <name type="scientific">Catenulispora subtropica</name>
    <dbReference type="NCBI Taxonomy" id="450798"/>
    <lineage>
        <taxon>Bacteria</taxon>
        <taxon>Bacillati</taxon>
        <taxon>Actinomycetota</taxon>
        <taxon>Actinomycetes</taxon>
        <taxon>Catenulisporales</taxon>
        <taxon>Catenulisporaceae</taxon>
        <taxon>Catenulispora</taxon>
    </lineage>
</organism>
<keyword evidence="2" id="KW-1185">Reference proteome</keyword>
<evidence type="ECO:0000313" key="1">
    <source>
        <dbReference type="EMBL" id="GAA2006748.1"/>
    </source>
</evidence>
<comment type="caution">
    <text evidence="1">The sequence shown here is derived from an EMBL/GenBank/DDBJ whole genome shotgun (WGS) entry which is preliminary data.</text>
</comment>
<reference evidence="1 2" key="1">
    <citation type="journal article" date="2019" name="Int. J. Syst. Evol. Microbiol.">
        <title>The Global Catalogue of Microorganisms (GCM) 10K type strain sequencing project: providing services to taxonomists for standard genome sequencing and annotation.</title>
        <authorList>
            <consortium name="The Broad Institute Genomics Platform"/>
            <consortium name="The Broad Institute Genome Sequencing Center for Infectious Disease"/>
            <person name="Wu L."/>
            <person name="Ma J."/>
        </authorList>
    </citation>
    <scope>NUCLEOTIDE SEQUENCE [LARGE SCALE GENOMIC DNA]</scope>
    <source>
        <strain evidence="1 2">JCM 16013</strain>
    </source>
</reference>
<sequence length="135" mass="14805">MAQRPMNPGDLWCGQRDALTDLTAFVDGHGPDSEHPLPVLHWKIGLSRTVYARVHAFDREHGGGHRDPREVITAYAEALGTVVEQHPDRDKDFLVVQGRIGPPEGDDELGRTHVVISAEVPVSSRQKTGGKAFVP</sequence>
<accession>A0ABN2TEJ2</accession>
<dbReference type="EMBL" id="BAAAQM010000093">
    <property type="protein sequence ID" value="GAA2006748.1"/>
    <property type="molecule type" value="Genomic_DNA"/>
</dbReference>
<dbReference type="Proteomes" id="UP001499854">
    <property type="component" value="Unassembled WGS sequence"/>
</dbReference>
<evidence type="ECO:0000313" key="2">
    <source>
        <dbReference type="Proteomes" id="UP001499854"/>
    </source>
</evidence>
<protein>
    <submittedName>
        <fullName evidence="1">Uncharacterized protein</fullName>
    </submittedName>
</protein>